<dbReference type="RefSeq" id="WP_134521997.1">
    <property type="nucleotide sequence ID" value="NZ_SOHH01000014.1"/>
</dbReference>
<dbReference type="PANTHER" id="PTHR32487:SF0">
    <property type="entry name" value="3-OXO-DELTA(4,5)-STEROID 5-BETA-REDUCTASE"/>
    <property type="match status" value="1"/>
</dbReference>
<sequence length="349" mass="37753">MNKPTVLIVGPYGVVGGAIARRMAADSAWDVITVSRRDATDGLNATQLSVDLLDPQALAGTEILSRVTHLVYAAYLERPTMAETTAPNLTMLAHTLDGLTAAGAPLEHVILTGGGKSYGEHLGAYKTPAKESDPRLLGPIFYNDQEDLLALRADRDGFTFTVLRPDVVIGFSLGSPMNLLNAIGVYASLSKAAGVPLRFPGTAGAWTALHQITDADLLASAVSWALTAESARGEIFNVTNGDQFRWQHIWDDIANAFDMPTAAPQPMSLAAQMFDKEPAWNALRAAHGLRPTPYEQLTSWEFADSLWAADFDMVQSTIKIRQAGFAGSLDSHHNIATKLRQLRRDKFLP</sequence>
<dbReference type="EMBL" id="SOHH01000014">
    <property type="protein sequence ID" value="TFD82775.1"/>
    <property type="molecule type" value="Genomic_DNA"/>
</dbReference>
<dbReference type="Proteomes" id="UP000298313">
    <property type="component" value="Unassembled WGS sequence"/>
</dbReference>
<feature type="domain" description="PRISE-like Rossmann-fold" evidence="1">
    <location>
        <begin position="64"/>
        <end position="290"/>
    </location>
</feature>
<dbReference type="Pfam" id="PF22917">
    <property type="entry name" value="PRISE"/>
    <property type="match status" value="1"/>
</dbReference>
<evidence type="ECO:0000313" key="2">
    <source>
        <dbReference type="EMBL" id="TFD82775.1"/>
    </source>
</evidence>
<dbReference type="OrthoDB" id="4392084at2"/>
<organism evidence="2 3">
    <name type="scientific">Cryobacterium fucosi</name>
    <dbReference type="NCBI Taxonomy" id="1259157"/>
    <lineage>
        <taxon>Bacteria</taxon>
        <taxon>Bacillati</taxon>
        <taxon>Actinomycetota</taxon>
        <taxon>Actinomycetes</taxon>
        <taxon>Micrococcales</taxon>
        <taxon>Microbacteriaceae</taxon>
        <taxon>Cryobacterium</taxon>
    </lineage>
</organism>
<dbReference type="InterPro" id="IPR055222">
    <property type="entry name" value="PRISE-like_Rossmann-fold"/>
</dbReference>
<proteinExistence type="predicted"/>
<dbReference type="PANTHER" id="PTHR32487">
    <property type="entry name" value="3-OXO-DELTA(4,5)-STEROID 5-BETA-REDUCTASE"/>
    <property type="match status" value="1"/>
</dbReference>
<evidence type="ECO:0000313" key="3">
    <source>
        <dbReference type="Proteomes" id="UP000298313"/>
    </source>
</evidence>
<accession>A0A4R9BFM8</accession>
<name>A0A4R9BFM8_9MICO</name>
<dbReference type="AlphaFoldDB" id="A0A4R9BFM8"/>
<dbReference type="SUPFAM" id="SSF51735">
    <property type="entry name" value="NAD(P)-binding Rossmann-fold domains"/>
    <property type="match status" value="1"/>
</dbReference>
<comment type="caution">
    <text evidence="2">The sequence shown here is derived from an EMBL/GenBank/DDBJ whole genome shotgun (WGS) entry which is preliminary data.</text>
</comment>
<keyword evidence="3" id="KW-1185">Reference proteome</keyword>
<evidence type="ECO:0000259" key="1">
    <source>
        <dbReference type="Pfam" id="PF22917"/>
    </source>
</evidence>
<reference evidence="2 3" key="1">
    <citation type="submission" date="2019-03" db="EMBL/GenBank/DDBJ databases">
        <title>Genomics of glacier-inhabiting Cryobacterium strains.</title>
        <authorList>
            <person name="Liu Q."/>
            <person name="Xin Y.-H."/>
        </authorList>
    </citation>
    <scope>NUCLEOTIDE SEQUENCE [LARGE SCALE GENOMIC DNA]</scope>
    <source>
        <strain evidence="2 3">Hh4</strain>
    </source>
</reference>
<gene>
    <name evidence="2" type="ORF">E3T48_00840</name>
</gene>
<dbReference type="CDD" id="cd08948">
    <property type="entry name" value="5beta-POR_like_SDR_a"/>
    <property type="match status" value="1"/>
</dbReference>
<protein>
    <submittedName>
        <fullName evidence="2">SDR family oxidoreductase</fullName>
    </submittedName>
</protein>
<dbReference type="Gene3D" id="3.40.50.720">
    <property type="entry name" value="NAD(P)-binding Rossmann-like Domain"/>
    <property type="match status" value="1"/>
</dbReference>
<dbReference type="InterPro" id="IPR036291">
    <property type="entry name" value="NAD(P)-bd_dom_sf"/>
</dbReference>